<accession>D8TEH4</accession>
<sequence length="373" mass="42054">MKPYDVTIPVAARDYLASITLPFLASTDGAVQSRIHKWRLDVCTVCSQLLVELTQDVLLKVKQVECKARALRQVHREVMSWERVDEALGTLTRVSSELDLTLQISCQSKERYMPECKEFPTSKYALERVKGFMDGLSKQAIAAYSRGQPGPFLVATNVPWVVYHAWMCSCDSTWRLEYRRGEVLAYGDPSIVHSTVSSALERSIIFHIIQIPGIGLASLPQVITGAGASRLRTISGDKEPDACFFSGSSLAQPARAVLEVAYKNEPLEVLREVLDLWVESGCLVAIGVKIARPGDEFTFVARERGNDAMEIQFGPEFCNEQNRELFVVKFPVSSFTADVKGDYYVEFDLFWLQQYIVRMIEQERQAFEQESLL</sequence>
<evidence type="ECO:0000313" key="2">
    <source>
        <dbReference type="Proteomes" id="UP000001514"/>
    </source>
</evidence>
<dbReference type="EMBL" id="GL377743">
    <property type="protein sequence ID" value="EFJ04943.1"/>
    <property type="molecule type" value="Genomic_DNA"/>
</dbReference>
<protein>
    <submittedName>
        <fullName evidence="1">Uncharacterized protein</fullName>
    </submittedName>
</protein>
<organism evidence="2">
    <name type="scientific">Selaginella moellendorffii</name>
    <name type="common">Spikemoss</name>
    <dbReference type="NCBI Taxonomy" id="88036"/>
    <lineage>
        <taxon>Eukaryota</taxon>
        <taxon>Viridiplantae</taxon>
        <taxon>Streptophyta</taxon>
        <taxon>Embryophyta</taxon>
        <taxon>Tracheophyta</taxon>
        <taxon>Lycopodiopsida</taxon>
        <taxon>Selaginellales</taxon>
        <taxon>Selaginellaceae</taxon>
        <taxon>Selaginella</taxon>
    </lineage>
</organism>
<dbReference type="HOGENOM" id="CLU_742707_0_0_1"/>
<reference evidence="1 2" key="1">
    <citation type="journal article" date="2011" name="Science">
        <title>The Selaginella genome identifies genetic changes associated with the evolution of vascular plants.</title>
        <authorList>
            <person name="Banks J.A."/>
            <person name="Nishiyama T."/>
            <person name="Hasebe M."/>
            <person name="Bowman J.L."/>
            <person name="Gribskov M."/>
            <person name="dePamphilis C."/>
            <person name="Albert V.A."/>
            <person name="Aono N."/>
            <person name="Aoyama T."/>
            <person name="Ambrose B.A."/>
            <person name="Ashton N.W."/>
            <person name="Axtell M.J."/>
            <person name="Barker E."/>
            <person name="Barker M.S."/>
            <person name="Bennetzen J.L."/>
            <person name="Bonawitz N.D."/>
            <person name="Chapple C."/>
            <person name="Cheng C."/>
            <person name="Correa L.G."/>
            <person name="Dacre M."/>
            <person name="DeBarry J."/>
            <person name="Dreyer I."/>
            <person name="Elias M."/>
            <person name="Engstrom E.M."/>
            <person name="Estelle M."/>
            <person name="Feng L."/>
            <person name="Finet C."/>
            <person name="Floyd S.K."/>
            <person name="Frommer W.B."/>
            <person name="Fujita T."/>
            <person name="Gramzow L."/>
            <person name="Gutensohn M."/>
            <person name="Harholt J."/>
            <person name="Hattori M."/>
            <person name="Heyl A."/>
            <person name="Hirai T."/>
            <person name="Hiwatashi Y."/>
            <person name="Ishikawa M."/>
            <person name="Iwata M."/>
            <person name="Karol K.G."/>
            <person name="Koehler B."/>
            <person name="Kolukisaoglu U."/>
            <person name="Kubo M."/>
            <person name="Kurata T."/>
            <person name="Lalonde S."/>
            <person name="Li K."/>
            <person name="Li Y."/>
            <person name="Litt A."/>
            <person name="Lyons E."/>
            <person name="Manning G."/>
            <person name="Maruyama T."/>
            <person name="Michael T.P."/>
            <person name="Mikami K."/>
            <person name="Miyazaki S."/>
            <person name="Morinaga S."/>
            <person name="Murata T."/>
            <person name="Mueller-Roeber B."/>
            <person name="Nelson D.R."/>
            <person name="Obara M."/>
            <person name="Oguri Y."/>
            <person name="Olmstead R.G."/>
            <person name="Onodera N."/>
            <person name="Petersen B.L."/>
            <person name="Pils B."/>
            <person name="Prigge M."/>
            <person name="Rensing S.A."/>
            <person name="Riano-Pachon D.M."/>
            <person name="Roberts A.W."/>
            <person name="Sato Y."/>
            <person name="Scheller H.V."/>
            <person name="Schulz B."/>
            <person name="Schulz C."/>
            <person name="Shakirov E.V."/>
            <person name="Shibagaki N."/>
            <person name="Shinohara N."/>
            <person name="Shippen D.E."/>
            <person name="Soerensen I."/>
            <person name="Sotooka R."/>
            <person name="Sugimoto N."/>
            <person name="Sugita M."/>
            <person name="Sumikawa N."/>
            <person name="Tanurdzic M."/>
            <person name="Theissen G."/>
            <person name="Ulvskov P."/>
            <person name="Wakazuki S."/>
            <person name="Weng J.K."/>
            <person name="Willats W.W."/>
            <person name="Wipf D."/>
            <person name="Wolf P.G."/>
            <person name="Yang L."/>
            <person name="Zimmer A.D."/>
            <person name="Zhu Q."/>
            <person name="Mitros T."/>
            <person name="Hellsten U."/>
            <person name="Loque D."/>
            <person name="Otillar R."/>
            <person name="Salamov A."/>
            <person name="Schmutz J."/>
            <person name="Shapiro H."/>
            <person name="Lindquist E."/>
            <person name="Lucas S."/>
            <person name="Rokhsar D."/>
            <person name="Grigoriev I.V."/>
        </authorList>
    </citation>
    <scope>NUCLEOTIDE SEQUENCE [LARGE SCALE GENOMIC DNA]</scope>
</reference>
<dbReference type="Gramene" id="EFJ04943">
    <property type="protein sequence ID" value="EFJ04943"/>
    <property type="gene ID" value="SELMODRAFT_431954"/>
</dbReference>
<gene>
    <name evidence="1" type="ORF">SELMODRAFT_431954</name>
</gene>
<dbReference type="AlphaFoldDB" id="D8TEH4"/>
<dbReference type="KEGG" id="smo:SELMODRAFT_431954"/>
<keyword evidence="2" id="KW-1185">Reference proteome</keyword>
<evidence type="ECO:0000313" key="1">
    <source>
        <dbReference type="EMBL" id="EFJ04943.1"/>
    </source>
</evidence>
<proteinExistence type="predicted"/>
<dbReference type="Proteomes" id="UP000001514">
    <property type="component" value="Unassembled WGS sequence"/>
</dbReference>
<name>D8TEH4_SELML</name>
<dbReference type="InParanoid" id="D8TEH4"/>